<organism evidence="2 3">
    <name type="scientific">Elsinoe australis</name>
    <dbReference type="NCBI Taxonomy" id="40998"/>
    <lineage>
        <taxon>Eukaryota</taxon>
        <taxon>Fungi</taxon>
        <taxon>Dikarya</taxon>
        <taxon>Ascomycota</taxon>
        <taxon>Pezizomycotina</taxon>
        <taxon>Dothideomycetes</taxon>
        <taxon>Dothideomycetidae</taxon>
        <taxon>Myriangiales</taxon>
        <taxon>Elsinoaceae</taxon>
        <taxon>Elsinoe</taxon>
    </lineage>
</organism>
<accession>A0A2P8A5V0</accession>
<protein>
    <submittedName>
        <fullName evidence="2">Uncharacterized protein</fullName>
    </submittedName>
</protein>
<gene>
    <name evidence="2" type="ORF">B9Z65_4718</name>
</gene>
<feature type="compositionally biased region" description="Polar residues" evidence="1">
    <location>
        <begin position="181"/>
        <end position="192"/>
    </location>
</feature>
<reference evidence="2 3" key="1">
    <citation type="submission" date="2017-05" db="EMBL/GenBank/DDBJ databases">
        <title>Draft genome sequence of Elsinoe australis.</title>
        <authorList>
            <person name="Cheng Q."/>
        </authorList>
    </citation>
    <scope>NUCLEOTIDE SEQUENCE [LARGE SCALE GENOMIC DNA]</scope>
    <source>
        <strain evidence="2 3">NL1</strain>
    </source>
</reference>
<feature type="compositionally biased region" description="Basic and acidic residues" evidence="1">
    <location>
        <begin position="164"/>
        <end position="176"/>
    </location>
</feature>
<feature type="compositionally biased region" description="Low complexity" evidence="1">
    <location>
        <begin position="194"/>
        <end position="206"/>
    </location>
</feature>
<evidence type="ECO:0000256" key="1">
    <source>
        <dbReference type="SAM" id="MobiDB-lite"/>
    </source>
</evidence>
<sequence>MASTTPLSVPRPAVAIRREQEVIEAESRRGVVTLRKNFDENATQRQADIPIKLIKDNWENVEIRKVTPKPFTEKGVLIEGNDILVNIASMQSQLWTDMTYTDIAEFHTFISAYKQYGERNEYPQLLSALKSYFLDLFPEKQLPPMVDWATPEITTGLDVPGVANEHDPITQEHPVEDVDTDTTNPAPTGRTTQGRKAAGKKGPAPAYKRKAAPKPAKKRQPRETH</sequence>
<comment type="caution">
    <text evidence="2">The sequence shown here is derived from an EMBL/GenBank/DDBJ whole genome shotgun (WGS) entry which is preliminary data.</text>
</comment>
<feature type="compositionally biased region" description="Basic residues" evidence="1">
    <location>
        <begin position="207"/>
        <end position="225"/>
    </location>
</feature>
<dbReference type="Proteomes" id="UP000243723">
    <property type="component" value="Unassembled WGS sequence"/>
</dbReference>
<evidence type="ECO:0000313" key="3">
    <source>
        <dbReference type="Proteomes" id="UP000243723"/>
    </source>
</evidence>
<dbReference type="AlphaFoldDB" id="A0A2P8A5V0"/>
<feature type="region of interest" description="Disordered" evidence="1">
    <location>
        <begin position="157"/>
        <end position="225"/>
    </location>
</feature>
<evidence type="ECO:0000313" key="2">
    <source>
        <dbReference type="EMBL" id="PSK55840.1"/>
    </source>
</evidence>
<name>A0A2P8A5V0_9PEZI</name>
<proteinExistence type="predicted"/>
<keyword evidence="3" id="KW-1185">Reference proteome</keyword>
<dbReference type="EMBL" id="NHZQ01000066">
    <property type="protein sequence ID" value="PSK55840.1"/>
    <property type="molecule type" value="Genomic_DNA"/>
</dbReference>